<gene>
    <name evidence="2" type="ORF">SAMN05661053_0701</name>
</gene>
<evidence type="ECO:0000313" key="3">
    <source>
        <dbReference type="Proteomes" id="UP000255423"/>
    </source>
</evidence>
<feature type="chain" id="PRO_5016905095" description="Lipoprotein" evidence="1">
    <location>
        <begin position="19"/>
        <end position="243"/>
    </location>
</feature>
<reference evidence="2 3" key="1">
    <citation type="submission" date="2017-08" db="EMBL/GenBank/DDBJ databases">
        <authorList>
            <person name="de Groot N.N."/>
        </authorList>
    </citation>
    <scope>NUCLEOTIDE SEQUENCE [LARGE SCALE GENOMIC DNA]</scope>
    <source>
        <strain evidence="2 3">HM2</strain>
    </source>
</reference>
<accession>A0A380RVC9</accession>
<dbReference type="AlphaFoldDB" id="A0A380RVC9"/>
<protein>
    <recommendedName>
        <fullName evidence="4">Lipoprotein</fullName>
    </recommendedName>
</protein>
<evidence type="ECO:0000313" key="2">
    <source>
        <dbReference type="EMBL" id="SUQ19466.1"/>
    </source>
</evidence>
<evidence type="ECO:0008006" key="4">
    <source>
        <dbReference type="Google" id="ProtNLM"/>
    </source>
</evidence>
<dbReference type="Proteomes" id="UP000255423">
    <property type="component" value="Unassembled WGS sequence"/>
</dbReference>
<name>A0A380RVC9_FIBSU</name>
<organism evidence="2 3">
    <name type="scientific">Fibrobacter succinogenes</name>
    <name type="common">Bacteroides succinogenes</name>
    <dbReference type="NCBI Taxonomy" id="833"/>
    <lineage>
        <taxon>Bacteria</taxon>
        <taxon>Pseudomonadati</taxon>
        <taxon>Fibrobacterota</taxon>
        <taxon>Fibrobacteria</taxon>
        <taxon>Fibrobacterales</taxon>
        <taxon>Fibrobacteraceae</taxon>
        <taxon>Fibrobacter</taxon>
    </lineage>
</organism>
<feature type="signal peptide" evidence="1">
    <location>
        <begin position="1"/>
        <end position="18"/>
    </location>
</feature>
<dbReference type="EMBL" id="UHJL01000001">
    <property type="protein sequence ID" value="SUQ19466.1"/>
    <property type="molecule type" value="Genomic_DNA"/>
</dbReference>
<sequence>MGLLLLLGLLLAPGRVLAAEGHASFASLLAGGLSPVGLGGFHSTPARYAVPSYGVSYYWVDDVDESSWNLSLEFGSDAYRVGAFVAYLSMDSLYRNLYSEMSFAKTWTLFALGVSYGLDVNWVPGDALWTRHRFKWACDFKWREIHLAGMLSGFLDEGVSPMVGVHWNTDEVVSAFMECDFDYIYVGANFRWKIAEISTSYRFPDFAVALQFSVSGAHYDASYARGFKHNSIGWNGFHLKKKI</sequence>
<proteinExistence type="predicted"/>
<keyword evidence="1" id="KW-0732">Signal</keyword>
<evidence type="ECO:0000256" key="1">
    <source>
        <dbReference type="SAM" id="SignalP"/>
    </source>
</evidence>